<evidence type="ECO:0000256" key="1">
    <source>
        <dbReference type="SAM" id="SignalP"/>
    </source>
</evidence>
<proteinExistence type="predicted"/>
<feature type="chain" id="PRO_5042598378" description="Secreted protein" evidence="1">
    <location>
        <begin position="19"/>
        <end position="78"/>
    </location>
</feature>
<evidence type="ECO:0008006" key="4">
    <source>
        <dbReference type="Google" id="ProtNLM"/>
    </source>
</evidence>
<comment type="caution">
    <text evidence="2">The sequence shown here is derived from an EMBL/GenBank/DDBJ whole genome shotgun (WGS) entry which is preliminary data.</text>
</comment>
<sequence length="78" mass="8805">MFGMIAILIVTQICSLRSSRIEMLLGQMASKVRTCLQCFERRVSELFLSLDLHVDRFHLQSTRGVVREMSLSLSASSA</sequence>
<evidence type="ECO:0000313" key="2">
    <source>
        <dbReference type="EMBL" id="KAK3488785.1"/>
    </source>
</evidence>
<gene>
    <name evidence="2" type="ORF">B0T23DRAFT_383872</name>
</gene>
<protein>
    <recommendedName>
        <fullName evidence="4">Secreted protein</fullName>
    </recommendedName>
</protein>
<feature type="signal peptide" evidence="1">
    <location>
        <begin position="1"/>
        <end position="18"/>
    </location>
</feature>
<organism evidence="2 3">
    <name type="scientific">Neurospora hispaniola</name>
    <dbReference type="NCBI Taxonomy" id="588809"/>
    <lineage>
        <taxon>Eukaryota</taxon>
        <taxon>Fungi</taxon>
        <taxon>Dikarya</taxon>
        <taxon>Ascomycota</taxon>
        <taxon>Pezizomycotina</taxon>
        <taxon>Sordariomycetes</taxon>
        <taxon>Sordariomycetidae</taxon>
        <taxon>Sordariales</taxon>
        <taxon>Sordariaceae</taxon>
        <taxon>Neurospora</taxon>
    </lineage>
</organism>
<dbReference type="RefSeq" id="XP_062690492.1">
    <property type="nucleotide sequence ID" value="XM_062837437.1"/>
</dbReference>
<dbReference type="EMBL" id="JAULSX010000006">
    <property type="protein sequence ID" value="KAK3488785.1"/>
    <property type="molecule type" value="Genomic_DNA"/>
</dbReference>
<keyword evidence="1" id="KW-0732">Signal</keyword>
<dbReference type="GeneID" id="87875059"/>
<accession>A0AAJ0I3A8</accession>
<dbReference type="AlphaFoldDB" id="A0AAJ0I3A8"/>
<evidence type="ECO:0000313" key="3">
    <source>
        <dbReference type="Proteomes" id="UP001285908"/>
    </source>
</evidence>
<reference evidence="2 3" key="1">
    <citation type="journal article" date="2023" name="Mol. Phylogenet. Evol.">
        <title>Genome-scale phylogeny and comparative genomics of the fungal order Sordariales.</title>
        <authorList>
            <person name="Hensen N."/>
            <person name="Bonometti L."/>
            <person name="Westerberg I."/>
            <person name="Brannstrom I.O."/>
            <person name="Guillou S."/>
            <person name="Cros-Aarteil S."/>
            <person name="Calhoun S."/>
            <person name="Haridas S."/>
            <person name="Kuo A."/>
            <person name="Mondo S."/>
            <person name="Pangilinan J."/>
            <person name="Riley R."/>
            <person name="LaButti K."/>
            <person name="Andreopoulos B."/>
            <person name="Lipzen A."/>
            <person name="Chen C."/>
            <person name="Yan M."/>
            <person name="Daum C."/>
            <person name="Ng V."/>
            <person name="Clum A."/>
            <person name="Steindorff A."/>
            <person name="Ohm R.A."/>
            <person name="Martin F."/>
            <person name="Silar P."/>
            <person name="Natvig D.O."/>
            <person name="Lalanne C."/>
            <person name="Gautier V."/>
            <person name="Ament-Velasquez S.L."/>
            <person name="Kruys A."/>
            <person name="Hutchinson M.I."/>
            <person name="Powell A.J."/>
            <person name="Barry K."/>
            <person name="Miller A.N."/>
            <person name="Grigoriev I.V."/>
            <person name="Debuchy R."/>
            <person name="Gladieux P."/>
            <person name="Hiltunen Thoren M."/>
            <person name="Johannesson H."/>
        </authorList>
    </citation>
    <scope>NUCLEOTIDE SEQUENCE [LARGE SCALE GENOMIC DNA]</scope>
    <source>
        <strain evidence="2 3">FGSC 10403</strain>
    </source>
</reference>
<dbReference type="Proteomes" id="UP001285908">
    <property type="component" value="Unassembled WGS sequence"/>
</dbReference>
<keyword evidence="3" id="KW-1185">Reference proteome</keyword>
<name>A0AAJ0I3A8_9PEZI</name>